<keyword evidence="4 6" id="KW-1133">Transmembrane helix</keyword>
<protein>
    <submittedName>
        <fullName evidence="7">ABC transporter permease</fullName>
    </submittedName>
</protein>
<sequence length="363" mass="39117">MPDSAVARSHRSLLSRINLEIREHAPVPQQVALLAAGLLLGLLVSALILVSVGVSVSALLNEFVISIVTSSRSMGNVLDRAAPLVIVGLSAAIAFKTRFWNIGIEGQVIFGAIGATLVANADIGPPELRLFTMGAAAMLAGMIWIALPLYLRLRLRINEIISTLLMNYIALNFLLHLLYGPWKDPVTAFPNSKIYEHVERLGSTGWLNISTSVAIAMVFVVIVAWIFAASRFGFLMKFVYANPAMARAIGVNVAVLTILAVLASGALSGLAGFAISAGIDNRMTQSFFVGYGFSGILIGFLARNNPIAVVFFAFLISALMVAGQSLQIFYQIPFSIVQLIQATIVICVAASEFLIRHRIRFVR</sequence>
<keyword evidence="3 6" id="KW-0812">Transmembrane</keyword>
<comment type="subcellular location">
    <subcellularLocation>
        <location evidence="1">Cell membrane</location>
        <topology evidence="1">Multi-pass membrane protein</topology>
    </subcellularLocation>
</comment>
<dbReference type="GO" id="GO:0022857">
    <property type="term" value="F:transmembrane transporter activity"/>
    <property type="evidence" value="ECO:0007669"/>
    <property type="project" value="InterPro"/>
</dbReference>
<dbReference type="CDD" id="cd06580">
    <property type="entry name" value="TM_PBP1_transp_TpRbsC_like"/>
    <property type="match status" value="1"/>
</dbReference>
<feature type="transmembrane region" description="Helical" evidence="6">
    <location>
        <begin position="31"/>
        <end position="57"/>
    </location>
</feature>
<feature type="transmembrane region" description="Helical" evidence="6">
    <location>
        <begin position="336"/>
        <end position="355"/>
    </location>
</feature>
<dbReference type="EMBL" id="QPMH01000006">
    <property type="protein sequence ID" value="RDD62197.1"/>
    <property type="molecule type" value="Genomic_DNA"/>
</dbReference>
<evidence type="ECO:0000256" key="3">
    <source>
        <dbReference type="ARBA" id="ARBA00022692"/>
    </source>
</evidence>
<dbReference type="AlphaFoldDB" id="A0A369TDG3"/>
<dbReference type="Proteomes" id="UP000253941">
    <property type="component" value="Unassembled WGS sequence"/>
</dbReference>
<feature type="transmembrane region" description="Helical" evidence="6">
    <location>
        <begin position="131"/>
        <end position="151"/>
    </location>
</feature>
<evidence type="ECO:0000256" key="5">
    <source>
        <dbReference type="ARBA" id="ARBA00023136"/>
    </source>
</evidence>
<dbReference type="PANTHER" id="PTHR47089">
    <property type="entry name" value="ABC TRANSPORTER, PERMEASE PROTEIN"/>
    <property type="match status" value="1"/>
</dbReference>
<feature type="transmembrane region" description="Helical" evidence="6">
    <location>
        <begin position="206"/>
        <end position="228"/>
    </location>
</feature>
<evidence type="ECO:0000256" key="4">
    <source>
        <dbReference type="ARBA" id="ARBA00022989"/>
    </source>
</evidence>
<name>A0A369TDG3_9PROT</name>
<feature type="transmembrane region" description="Helical" evidence="6">
    <location>
        <begin position="283"/>
        <end position="302"/>
    </location>
</feature>
<comment type="caution">
    <text evidence="7">The sequence shown here is derived from an EMBL/GenBank/DDBJ whole genome shotgun (WGS) entry which is preliminary data.</text>
</comment>
<keyword evidence="8" id="KW-1185">Reference proteome</keyword>
<reference evidence="7 8" key="1">
    <citation type="submission" date="2018-07" db="EMBL/GenBank/DDBJ databases">
        <title>Venubactetium sediminum gen. nov., sp. nov., isolated from a marine solar saltern.</title>
        <authorList>
            <person name="Wang S."/>
        </authorList>
    </citation>
    <scope>NUCLEOTIDE SEQUENCE [LARGE SCALE GENOMIC DNA]</scope>
    <source>
        <strain evidence="7 8">WD2A32</strain>
    </source>
</reference>
<keyword evidence="2" id="KW-1003">Cell membrane</keyword>
<dbReference type="PANTHER" id="PTHR47089:SF1">
    <property type="entry name" value="GUANOSINE ABC TRANSPORTER PERMEASE PROTEIN NUPP"/>
    <property type="match status" value="1"/>
</dbReference>
<dbReference type="Pfam" id="PF02653">
    <property type="entry name" value="BPD_transp_2"/>
    <property type="match status" value="1"/>
</dbReference>
<evidence type="ECO:0000313" key="8">
    <source>
        <dbReference type="Proteomes" id="UP000253941"/>
    </source>
</evidence>
<dbReference type="InterPro" id="IPR001851">
    <property type="entry name" value="ABC_transp_permease"/>
</dbReference>
<feature type="transmembrane region" description="Helical" evidence="6">
    <location>
        <begin position="249"/>
        <end position="277"/>
    </location>
</feature>
<evidence type="ECO:0000313" key="7">
    <source>
        <dbReference type="EMBL" id="RDD62197.1"/>
    </source>
</evidence>
<feature type="transmembrane region" description="Helical" evidence="6">
    <location>
        <begin position="163"/>
        <end position="182"/>
    </location>
</feature>
<accession>A0A369TDG3</accession>
<gene>
    <name evidence="7" type="ORF">DRB17_08140</name>
</gene>
<keyword evidence="5 6" id="KW-0472">Membrane</keyword>
<feature type="transmembrane region" description="Helical" evidence="6">
    <location>
        <begin position="309"/>
        <end position="330"/>
    </location>
</feature>
<dbReference type="GO" id="GO:0005886">
    <property type="term" value="C:plasma membrane"/>
    <property type="evidence" value="ECO:0007669"/>
    <property type="project" value="UniProtKB-SubCell"/>
</dbReference>
<evidence type="ECO:0000256" key="6">
    <source>
        <dbReference type="SAM" id="Phobius"/>
    </source>
</evidence>
<feature type="transmembrane region" description="Helical" evidence="6">
    <location>
        <begin position="102"/>
        <end position="119"/>
    </location>
</feature>
<proteinExistence type="predicted"/>
<organism evidence="7 8">
    <name type="scientific">Ferruginivarius sediminum</name>
    <dbReference type="NCBI Taxonomy" id="2661937"/>
    <lineage>
        <taxon>Bacteria</taxon>
        <taxon>Pseudomonadati</taxon>
        <taxon>Pseudomonadota</taxon>
        <taxon>Alphaproteobacteria</taxon>
        <taxon>Rhodospirillales</taxon>
        <taxon>Rhodospirillaceae</taxon>
        <taxon>Ferruginivarius</taxon>
    </lineage>
</organism>
<evidence type="ECO:0000256" key="1">
    <source>
        <dbReference type="ARBA" id="ARBA00004651"/>
    </source>
</evidence>
<dbReference type="RefSeq" id="WP_114581711.1">
    <property type="nucleotide sequence ID" value="NZ_QPMH01000006.1"/>
</dbReference>
<evidence type="ECO:0000256" key="2">
    <source>
        <dbReference type="ARBA" id="ARBA00022475"/>
    </source>
</evidence>